<dbReference type="InterPro" id="IPR007657">
    <property type="entry name" value="Glycosyltransferase_61"/>
</dbReference>
<evidence type="ECO:0000256" key="1">
    <source>
        <dbReference type="ARBA" id="ARBA00004167"/>
    </source>
</evidence>
<dbReference type="PANTHER" id="PTHR20961:SF38">
    <property type="entry name" value="PROTEIN O-LINKED-MANNOSE BETA-1,4-N-ACETYLGLUCOSAMINYLTRANSFERASE 2"/>
    <property type="match status" value="1"/>
</dbReference>
<evidence type="ECO:0000256" key="2">
    <source>
        <dbReference type="ARBA" id="ARBA00022676"/>
    </source>
</evidence>
<evidence type="ECO:0000259" key="8">
    <source>
        <dbReference type="Pfam" id="PF04577"/>
    </source>
</evidence>
<keyword evidence="6" id="KW-0472">Membrane</keyword>
<dbReference type="AlphaFoldDB" id="A0A9P6T2P0"/>
<keyword evidence="3" id="KW-0808">Transferase</keyword>
<evidence type="ECO:0000313" key="9">
    <source>
        <dbReference type="EMBL" id="KAG0019523.1"/>
    </source>
</evidence>
<accession>A0A9P6T2P0</accession>
<name>A0A9P6T2P0_9FUNG</name>
<keyword evidence="7" id="KW-0325">Glycoprotein</keyword>
<dbReference type="Proteomes" id="UP000703661">
    <property type="component" value="Unassembled WGS sequence"/>
</dbReference>
<gene>
    <name evidence="9" type="ORF">BGZ80_005701</name>
</gene>
<evidence type="ECO:0000256" key="7">
    <source>
        <dbReference type="ARBA" id="ARBA00023180"/>
    </source>
</evidence>
<dbReference type="PANTHER" id="PTHR20961">
    <property type="entry name" value="GLYCOSYLTRANSFERASE"/>
    <property type="match status" value="1"/>
</dbReference>
<evidence type="ECO:0000313" key="10">
    <source>
        <dbReference type="Proteomes" id="UP000703661"/>
    </source>
</evidence>
<keyword evidence="10" id="KW-1185">Reference proteome</keyword>
<organism evidence="9 10">
    <name type="scientific">Entomortierella chlamydospora</name>
    <dbReference type="NCBI Taxonomy" id="101097"/>
    <lineage>
        <taxon>Eukaryota</taxon>
        <taxon>Fungi</taxon>
        <taxon>Fungi incertae sedis</taxon>
        <taxon>Mucoromycota</taxon>
        <taxon>Mortierellomycotina</taxon>
        <taxon>Mortierellomycetes</taxon>
        <taxon>Mortierellales</taxon>
        <taxon>Mortierellaceae</taxon>
        <taxon>Entomortierella</taxon>
    </lineage>
</organism>
<proteinExistence type="predicted"/>
<evidence type="ECO:0000256" key="5">
    <source>
        <dbReference type="ARBA" id="ARBA00022989"/>
    </source>
</evidence>
<comment type="caution">
    <text evidence="9">The sequence shown here is derived from an EMBL/GenBank/DDBJ whole genome shotgun (WGS) entry which is preliminary data.</text>
</comment>
<keyword evidence="4" id="KW-0812">Transmembrane</keyword>
<comment type="subcellular location">
    <subcellularLocation>
        <location evidence="1">Membrane</location>
        <topology evidence="1">Single-pass membrane protein</topology>
    </subcellularLocation>
</comment>
<dbReference type="GO" id="GO:0016757">
    <property type="term" value="F:glycosyltransferase activity"/>
    <property type="evidence" value="ECO:0007669"/>
    <property type="project" value="UniProtKB-KW"/>
</dbReference>
<protein>
    <recommendedName>
        <fullName evidence="8">Glycosyltransferase 61 catalytic domain-containing protein</fullName>
    </recommendedName>
</protein>
<evidence type="ECO:0000256" key="6">
    <source>
        <dbReference type="ARBA" id="ARBA00023136"/>
    </source>
</evidence>
<dbReference type="InterPro" id="IPR049625">
    <property type="entry name" value="Glyco_transf_61_cat"/>
</dbReference>
<evidence type="ECO:0000256" key="4">
    <source>
        <dbReference type="ARBA" id="ARBA00022692"/>
    </source>
</evidence>
<dbReference type="EMBL" id="JAAAID010000280">
    <property type="protein sequence ID" value="KAG0019523.1"/>
    <property type="molecule type" value="Genomic_DNA"/>
</dbReference>
<evidence type="ECO:0000256" key="3">
    <source>
        <dbReference type="ARBA" id="ARBA00022679"/>
    </source>
</evidence>
<dbReference type="Pfam" id="PF04577">
    <property type="entry name" value="Glyco_transf_61"/>
    <property type="match status" value="1"/>
</dbReference>
<reference evidence="9" key="1">
    <citation type="journal article" date="2020" name="Fungal Divers.">
        <title>Resolving the Mortierellaceae phylogeny through synthesis of multi-gene phylogenetics and phylogenomics.</title>
        <authorList>
            <person name="Vandepol N."/>
            <person name="Liber J."/>
            <person name="Desiro A."/>
            <person name="Na H."/>
            <person name="Kennedy M."/>
            <person name="Barry K."/>
            <person name="Grigoriev I.V."/>
            <person name="Miller A.N."/>
            <person name="O'Donnell K."/>
            <person name="Stajich J.E."/>
            <person name="Bonito G."/>
        </authorList>
    </citation>
    <scope>NUCLEOTIDE SEQUENCE</scope>
    <source>
        <strain evidence="9">NRRL 2769</strain>
    </source>
</reference>
<keyword evidence="2" id="KW-0328">Glycosyltransferase</keyword>
<dbReference type="GO" id="GO:0016020">
    <property type="term" value="C:membrane"/>
    <property type="evidence" value="ECO:0007669"/>
    <property type="project" value="UniProtKB-SubCell"/>
</dbReference>
<keyword evidence="5" id="KW-1133">Transmembrane helix</keyword>
<feature type="domain" description="Glycosyltransferase 61 catalytic" evidence="8">
    <location>
        <begin position="382"/>
        <end position="477"/>
    </location>
</feature>
<sequence>MENHKPSMLASIMSMIPVVLTSRRNRHYFLVLLLTSMGMLLILSQPKSYEEAPFGFDHASRPITTENNHWRGNTKAREIEIPAATWTCTDDHLSEEEKELPKNRRTRQCVVENLCVDREGIESPHYDLQDWPVDIHKLTKVIYLGGFIRASGVLPKNLPNVNIMSSDLESDNYWRPRVERIWRKKMKAHYVDETLFVHALYSPFHFSHWLYNGMMPLYSTMKRFGGTKDSWTFRAGHFRFDPEDRMGEWEMDHFFRSGKELVLRQVELSTPFQSLPPPDAPICFKRAVIGLGSQCALHYCEKNIPAEVYQMFRDEIAQYYWETPQVWEKHLASMQEHIDQERKAKDVKDNGASPLKCLELIRYYNFEGINSDHSQDKGELPSRFGQRFPDIANPESDYSKGDKRKLVVGIIQREESRRLINDQELLTELVKAGFRVKWISFDHGCGLAETAYLLRDVNVVISPHGNAIGTSIFMPTHDPVPTVISVDTSRYSEDWFVYTSTAIGQRFTTTTCGPSGYKDEDTEKRCPFYRDATGAKKMMDHYKLILGLPPSMIKTDEKKRSMTWEELDLMRKQQQEYVKEHPVAQTLAAEEFEILIGANQPDALVQKYGDDVWSVLGNFWKAIPRYVDVPRMVKAVETLQDDLDREKETGKSSTNSSSKKYAQFMEYIRNGQACHSAYCIPIINRNVVGETSAFGQYSVDNISKWGQQRPESQALRQGLENPKMWELDV</sequence>